<protein>
    <submittedName>
        <fullName evidence="1">Uncharacterized protein</fullName>
    </submittedName>
</protein>
<dbReference type="GeneID" id="85331285"/>
<keyword evidence="2" id="KW-1185">Reference proteome</keyword>
<dbReference type="AlphaFoldDB" id="A0AA40AD60"/>
<organism evidence="1 2">
    <name type="scientific">Lasiosphaeria miniovina</name>
    <dbReference type="NCBI Taxonomy" id="1954250"/>
    <lineage>
        <taxon>Eukaryota</taxon>
        <taxon>Fungi</taxon>
        <taxon>Dikarya</taxon>
        <taxon>Ascomycota</taxon>
        <taxon>Pezizomycotina</taxon>
        <taxon>Sordariomycetes</taxon>
        <taxon>Sordariomycetidae</taxon>
        <taxon>Sordariales</taxon>
        <taxon>Lasiosphaeriaceae</taxon>
        <taxon>Lasiosphaeria</taxon>
    </lineage>
</organism>
<comment type="caution">
    <text evidence="1">The sequence shown here is derived from an EMBL/GenBank/DDBJ whole genome shotgun (WGS) entry which is preliminary data.</text>
</comment>
<evidence type="ECO:0000313" key="1">
    <source>
        <dbReference type="EMBL" id="KAK0713729.1"/>
    </source>
</evidence>
<evidence type="ECO:0000313" key="2">
    <source>
        <dbReference type="Proteomes" id="UP001172101"/>
    </source>
</evidence>
<proteinExistence type="predicted"/>
<dbReference type="RefSeq" id="XP_060295052.1">
    <property type="nucleotide sequence ID" value="XM_060448015.1"/>
</dbReference>
<dbReference type="Proteomes" id="UP001172101">
    <property type="component" value="Unassembled WGS sequence"/>
</dbReference>
<reference evidence="1" key="1">
    <citation type="submission" date="2023-06" db="EMBL/GenBank/DDBJ databases">
        <title>Genome-scale phylogeny and comparative genomics of the fungal order Sordariales.</title>
        <authorList>
            <consortium name="Lawrence Berkeley National Laboratory"/>
            <person name="Hensen N."/>
            <person name="Bonometti L."/>
            <person name="Westerberg I."/>
            <person name="Brannstrom I.O."/>
            <person name="Guillou S."/>
            <person name="Cros-Aarteil S."/>
            <person name="Calhoun S."/>
            <person name="Haridas S."/>
            <person name="Kuo A."/>
            <person name="Mondo S."/>
            <person name="Pangilinan J."/>
            <person name="Riley R."/>
            <person name="LaButti K."/>
            <person name="Andreopoulos B."/>
            <person name="Lipzen A."/>
            <person name="Chen C."/>
            <person name="Yanf M."/>
            <person name="Daum C."/>
            <person name="Ng V."/>
            <person name="Clum A."/>
            <person name="Steindorff A."/>
            <person name="Ohm R."/>
            <person name="Martin F."/>
            <person name="Silar P."/>
            <person name="Natvig D."/>
            <person name="Lalanne C."/>
            <person name="Gautier V."/>
            <person name="Ament-velasquez S.L."/>
            <person name="Kruys A."/>
            <person name="Hutchinson M.I."/>
            <person name="Powell A.J."/>
            <person name="Barry K."/>
            <person name="Miller A.N."/>
            <person name="Grigoriev I.V."/>
            <person name="Debuchy R."/>
            <person name="Gladieux P."/>
            <person name="Thoren M.H."/>
            <person name="Johannesson H."/>
        </authorList>
    </citation>
    <scope>NUCLEOTIDE SEQUENCE</scope>
    <source>
        <strain evidence="1">SMH2392-1A</strain>
    </source>
</reference>
<dbReference type="EMBL" id="JAUIRO010000005">
    <property type="protein sequence ID" value="KAK0713729.1"/>
    <property type="molecule type" value="Genomic_DNA"/>
</dbReference>
<accession>A0AA40AD60</accession>
<gene>
    <name evidence="1" type="ORF">B0T26DRAFT_873795</name>
</gene>
<name>A0AA40AD60_9PEZI</name>
<sequence length="83" mass="9740">MPAIICSTVLPWLVDVLPSPLFKRLLPSHWVLGRSWGEPSNARLSWTFDFVVVDPTRPWYWRNVGIFSQRDYWVRADGRILAQ</sequence>